<name>A0ACC2BTQ0_DIPCM</name>
<sequence>MYIAMASSFLLLPSSSASLLECDHRHHTRLLNHERPCRTLSLLAAPPFWAPRLHSHTQNAKVSSLQKIILLQIVTGHLTRFVGAGAMAEAIPEGLSAASLPTTGVPDSWGTDVAADEVRKVSPHELWVWNAVNHWKHWHGIWVNWQPLESPEVRKIYKSVRSLRAADGPERKHLFHRNQWYSAVGEGGDVNWEFGPWNMYEDTHSLEDGILHPNKDDFRILQFPNGDLGWLQLALKPGDPTCVVFGEVHFMLPSKEGRVAVVMGYDSEDKLGVAQLLEETRESDERPEPSWEGTIWKHHKSALEQTRQEPEGTFVGTEMILTPTLNLTTRKAVWRGFSGGLDEQTFSLYTLVHLPYQITCLVPKQASVGKEHAFVVNWAVSEDVVRMMSWKYGEHGQLLFVKTGQYQRI</sequence>
<evidence type="ECO:0000313" key="1">
    <source>
        <dbReference type="EMBL" id="KAJ7533159.1"/>
    </source>
</evidence>
<keyword evidence="2" id="KW-1185">Reference proteome</keyword>
<comment type="caution">
    <text evidence="1">The sequence shown here is derived from an EMBL/GenBank/DDBJ whole genome shotgun (WGS) entry which is preliminary data.</text>
</comment>
<dbReference type="EMBL" id="CM055104">
    <property type="protein sequence ID" value="KAJ7533159.1"/>
    <property type="molecule type" value="Genomic_DNA"/>
</dbReference>
<protein>
    <submittedName>
        <fullName evidence="1">Uncharacterized protein</fullName>
    </submittedName>
</protein>
<reference evidence="2" key="1">
    <citation type="journal article" date="2024" name="Proc. Natl. Acad. Sci. U.S.A.">
        <title>Extraordinary preservation of gene collinearity over three hundred million years revealed in homosporous lycophytes.</title>
        <authorList>
            <person name="Li C."/>
            <person name="Wickell D."/>
            <person name="Kuo L.Y."/>
            <person name="Chen X."/>
            <person name="Nie B."/>
            <person name="Liao X."/>
            <person name="Peng D."/>
            <person name="Ji J."/>
            <person name="Jenkins J."/>
            <person name="Williams M."/>
            <person name="Shu S."/>
            <person name="Plott C."/>
            <person name="Barry K."/>
            <person name="Rajasekar S."/>
            <person name="Grimwood J."/>
            <person name="Han X."/>
            <person name="Sun S."/>
            <person name="Hou Z."/>
            <person name="He W."/>
            <person name="Dai G."/>
            <person name="Sun C."/>
            <person name="Schmutz J."/>
            <person name="Leebens-Mack J.H."/>
            <person name="Li F.W."/>
            <person name="Wang L."/>
        </authorList>
    </citation>
    <scope>NUCLEOTIDE SEQUENCE [LARGE SCALE GENOMIC DNA]</scope>
    <source>
        <strain evidence="2">cv. PW_Plant_1</strain>
    </source>
</reference>
<organism evidence="1 2">
    <name type="scientific">Diphasiastrum complanatum</name>
    <name type="common">Issler's clubmoss</name>
    <name type="synonym">Lycopodium complanatum</name>
    <dbReference type="NCBI Taxonomy" id="34168"/>
    <lineage>
        <taxon>Eukaryota</taxon>
        <taxon>Viridiplantae</taxon>
        <taxon>Streptophyta</taxon>
        <taxon>Embryophyta</taxon>
        <taxon>Tracheophyta</taxon>
        <taxon>Lycopodiopsida</taxon>
        <taxon>Lycopodiales</taxon>
        <taxon>Lycopodiaceae</taxon>
        <taxon>Lycopodioideae</taxon>
        <taxon>Diphasiastrum</taxon>
    </lineage>
</organism>
<proteinExistence type="predicted"/>
<gene>
    <name evidence="1" type="ORF">O6H91_13G035500</name>
</gene>
<evidence type="ECO:0000313" key="2">
    <source>
        <dbReference type="Proteomes" id="UP001162992"/>
    </source>
</evidence>
<accession>A0ACC2BTQ0</accession>
<dbReference type="Proteomes" id="UP001162992">
    <property type="component" value="Chromosome 13"/>
</dbReference>